<evidence type="ECO:0000256" key="1">
    <source>
        <dbReference type="ARBA" id="ARBA00004651"/>
    </source>
</evidence>
<name>A0A366CY93_9GAMM</name>
<feature type="transmembrane region" description="Helical" evidence="6">
    <location>
        <begin position="455"/>
        <end position="471"/>
    </location>
</feature>
<proteinExistence type="predicted"/>
<dbReference type="EMBL" id="QNRF01000005">
    <property type="protein sequence ID" value="RBO82810.1"/>
    <property type="molecule type" value="Genomic_DNA"/>
</dbReference>
<sequence length="638" mass="73700">MLLSSLSTLMGAILVPSDYSWLYSTHITFLCLYLIYTKRVLVLFLTVISLLSVVVSETENEQSISLSKNDTYFISVEGKQVLLLSDKPSSTDSPERLEKRAKVTFQASPDEQSRDLKMIEFNDFELLLVSRIPSHYKEAKLVRYALADKEGLWWLKNLYIERQALQLVFRVERAWLEQLPKGVRHGVLNRLDEDFKLFESWRFSKALLLGSDDLWSQRDTWVVRTLGLAHLFVVSGLHTGFMAVIGFVFARVIWWGFPSSFLLRGVTRWQLECALVVPLLMLYGFITDWGEPVVRASIMLSVYLISRVLMIKLSAFQVIGFTLWLVLFVNPRSVLSPGLWLSFSMVYLLIGFYPIAQWQWRRMISTQVMLSTASMVLILGWQDAISIASIIVNLLMIPFAACLWFPLGMLACLEAFIFQTQFVYAWLDWGLVHVISLLEWVAFECSLLTFDVMTSRLPKFILLFLLLFWVFQTPLKRGGIALCIIWVSLFSNSLFVESKADMVMRNDQGRLLIEKGEEQWSNDWFQPSTGLLLESLFAQHDKKTSIMLAPDKLDRLSPLTLLKVNPDWLILAKNDDHFNKAILTALSIDWLNINQSETLSFYFRDDGIRLKHSRCRYSFFLFKSDTCKRAEKLESVLN</sequence>
<evidence type="ECO:0000256" key="3">
    <source>
        <dbReference type="ARBA" id="ARBA00022692"/>
    </source>
</evidence>
<dbReference type="RefSeq" id="WP_113874755.1">
    <property type="nucleotide sequence ID" value="NZ_QNRF01000005.1"/>
</dbReference>
<keyword evidence="3 6" id="KW-0812">Transmembrane</keyword>
<feature type="transmembrane region" description="Helical" evidence="6">
    <location>
        <begin position="363"/>
        <end position="381"/>
    </location>
</feature>
<comment type="caution">
    <text evidence="8">The sequence shown here is derived from an EMBL/GenBank/DDBJ whole genome shotgun (WGS) entry which is preliminary data.</text>
</comment>
<dbReference type="InterPro" id="IPR052159">
    <property type="entry name" value="Competence_DNA_uptake"/>
</dbReference>
<feature type="transmembrane region" description="Helical" evidence="6">
    <location>
        <begin position="298"/>
        <end position="327"/>
    </location>
</feature>
<dbReference type="PANTHER" id="PTHR30619">
    <property type="entry name" value="DNA INTERNALIZATION/COMPETENCE PROTEIN COMEC/REC2"/>
    <property type="match status" value="1"/>
</dbReference>
<dbReference type="Pfam" id="PF03772">
    <property type="entry name" value="Competence"/>
    <property type="match status" value="1"/>
</dbReference>
<feature type="transmembrane region" description="Helical" evidence="6">
    <location>
        <begin position="478"/>
        <end position="496"/>
    </location>
</feature>
<evidence type="ECO:0000256" key="5">
    <source>
        <dbReference type="ARBA" id="ARBA00023136"/>
    </source>
</evidence>
<comment type="subcellular location">
    <subcellularLocation>
        <location evidence="1">Cell membrane</location>
        <topology evidence="1">Multi-pass membrane protein</topology>
    </subcellularLocation>
</comment>
<dbReference type="PANTHER" id="PTHR30619:SF7">
    <property type="entry name" value="BETA-LACTAMASE DOMAIN PROTEIN"/>
    <property type="match status" value="1"/>
</dbReference>
<dbReference type="NCBIfam" id="TIGR00360">
    <property type="entry name" value="ComEC_N-term"/>
    <property type="match status" value="1"/>
</dbReference>
<keyword evidence="2" id="KW-1003">Cell membrane</keyword>
<protein>
    <submittedName>
        <fullName evidence="8">Competence protein ComEC</fullName>
    </submittedName>
</protein>
<feature type="transmembrane region" description="Helical" evidence="6">
    <location>
        <begin position="228"/>
        <end position="257"/>
    </location>
</feature>
<evidence type="ECO:0000256" key="2">
    <source>
        <dbReference type="ARBA" id="ARBA00022475"/>
    </source>
</evidence>
<evidence type="ECO:0000259" key="7">
    <source>
        <dbReference type="Pfam" id="PF03772"/>
    </source>
</evidence>
<dbReference type="AlphaFoldDB" id="A0A366CY93"/>
<evidence type="ECO:0000256" key="6">
    <source>
        <dbReference type="SAM" id="Phobius"/>
    </source>
</evidence>
<feature type="transmembrane region" description="Helical" evidence="6">
    <location>
        <begin position="422"/>
        <end position="443"/>
    </location>
</feature>
<evidence type="ECO:0000313" key="9">
    <source>
        <dbReference type="Proteomes" id="UP000252086"/>
    </source>
</evidence>
<feature type="transmembrane region" description="Helical" evidence="6">
    <location>
        <begin position="269"/>
        <end position="286"/>
    </location>
</feature>
<dbReference type="GO" id="GO:0005886">
    <property type="term" value="C:plasma membrane"/>
    <property type="evidence" value="ECO:0007669"/>
    <property type="project" value="UniProtKB-SubCell"/>
</dbReference>
<evidence type="ECO:0000313" key="8">
    <source>
        <dbReference type="EMBL" id="RBO82810.1"/>
    </source>
</evidence>
<keyword evidence="9" id="KW-1185">Reference proteome</keyword>
<feature type="transmembrane region" description="Helical" evidence="6">
    <location>
        <begin position="339"/>
        <end position="356"/>
    </location>
</feature>
<accession>A0A366CY93</accession>
<evidence type="ECO:0000256" key="4">
    <source>
        <dbReference type="ARBA" id="ARBA00022989"/>
    </source>
</evidence>
<feature type="domain" description="ComEC/Rec2-related protein" evidence="7">
    <location>
        <begin position="207"/>
        <end position="472"/>
    </location>
</feature>
<feature type="transmembrane region" description="Helical" evidence="6">
    <location>
        <begin position="387"/>
        <end position="410"/>
    </location>
</feature>
<dbReference type="InterPro" id="IPR004477">
    <property type="entry name" value="ComEC_N"/>
</dbReference>
<dbReference type="Proteomes" id="UP000252086">
    <property type="component" value="Unassembled WGS sequence"/>
</dbReference>
<reference evidence="8 9" key="1">
    <citation type="submission" date="2018-06" db="EMBL/GenBank/DDBJ databases">
        <title>Genomic Encyclopedia of Type Strains, Phase III (KMG-III): the genomes of soil and plant-associated and newly described type strains.</title>
        <authorList>
            <person name="Whitman W."/>
        </authorList>
    </citation>
    <scope>NUCLEOTIDE SEQUENCE [LARGE SCALE GENOMIC DNA]</scope>
    <source>
        <strain evidence="8 9">CECT 7732</strain>
    </source>
</reference>
<organism evidence="8 9">
    <name type="scientific">Marinomonas aquiplantarum</name>
    <dbReference type="NCBI Taxonomy" id="491951"/>
    <lineage>
        <taxon>Bacteria</taxon>
        <taxon>Pseudomonadati</taxon>
        <taxon>Pseudomonadota</taxon>
        <taxon>Gammaproteobacteria</taxon>
        <taxon>Oceanospirillales</taxon>
        <taxon>Oceanospirillaceae</taxon>
        <taxon>Marinomonas</taxon>
    </lineage>
</organism>
<keyword evidence="4 6" id="KW-1133">Transmembrane helix</keyword>
<gene>
    <name evidence="8" type="ORF">DFP76_105283</name>
</gene>
<keyword evidence="5 6" id="KW-0472">Membrane</keyword>
<dbReference type="OrthoDB" id="9761531at2"/>